<dbReference type="AlphaFoldDB" id="A0A6A5Z7M4"/>
<sequence length="176" mass="19051">MVCSFFAVGGAIGVLSSSATEALLSPISTARPCAVGISCAFDSVYSSLTGLSFALISTSLPTNSLLLFSPSPNLDGIACSHFFRQRAAASLSVTVVGFLACRKLLRFRRFEFLFDLVVRCVALHIFITFSFPLHAVCSSSSPYYDPSCRCPENDDERDAYRDTDCRAERKAATFGL</sequence>
<keyword evidence="2" id="KW-1185">Reference proteome</keyword>
<accession>A0A6A5Z7M4</accession>
<reference evidence="1" key="1">
    <citation type="journal article" date="2020" name="Stud. Mycol.">
        <title>101 Dothideomycetes genomes: a test case for predicting lifestyles and emergence of pathogens.</title>
        <authorList>
            <person name="Haridas S."/>
            <person name="Albert R."/>
            <person name="Binder M."/>
            <person name="Bloem J."/>
            <person name="Labutti K."/>
            <person name="Salamov A."/>
            <person name="Andreopoulos B."/>
            <person name="Baker S."/>
            <person name="Barry K."/>
            <person name="Bills G."/>
            <person name="Bluhm B."/>
            <person name="Cannon C."/>
            <person name="Castanera R."/>
            <person name="Culley D."/>
            <person name="Daum C."/>
            <person name="Ezra D."/>
            <person name="Gonzalez J."/>
            <person name="Henrissat B."/>
            <person name="Kuo A."/>
            <person name="Liang C."/>
            <person name="Lipzen A."/>
            <person name="Lutzoni F."/>
            <person name="Magnuson J."/>
            <person name="Mondo S."/>
            <person name="Nolan M."/>
            <person name="Ohm R."/>
            <person name="Pangilinan J."/>
            <person name="Park H.-J."/>
            <person name="Ramirez L."/>
            <person name="Alfaro M."/>
            <person name="Sun H."/>
            <person name="Tritt A."/>
            <person name="Yoshinaga Y."/>
            <person name="Zwiers L.-H."/>
            <person name="Turgeon B."/>
            <person name="Goodwin S."/>
            <person name="Spatafora J."/>
            <person name="Crous P."/>
            <person name="Grigoriev I."/>
        </authorList>
    </citation>
    <scope>NUCLEOTIDE SEQUENCE</scope>
    <source>
        <strain evidence="1">CBS 627.86</strain>
    </source>
</reference>
<dbReference type="EMBL" id="ML977323">
    <property type="protein sequence ID" value="KAF2115422.1"/>
    <property type="molecule type" value="Genomic_DNA"/>
</dbReference>
<evidence type="ECO:0000313" key="2">
    <source>
        <dbReference type="Proteomes" id="UP000799770"/>
    </source>
</evidence>
<proteinExistence type="predicted"/>
<organism evidence="1 2">
    <name type="scientific">Lophiotrema nucula</name>
    <dbReference type="NCBI Taxonomy" id="690887"/>
    <lineage>
        <taxon>Eukaryota</taxon>
        <taxon>Fungi</taxon>
        <taxon>Dikarya</taxon>
        <taxon>Ascomycota</taxon>
        <taxon>Pezizomycotina</taxon>
        <taxon>Dothideomycetes</taxon>
        <taxon>Pleosporomycetidae</taxon>
        <taxon>Pleosporales</taxon>
        <taxon>Lophiotremataceae</taxon>
        <taxon>Lophiotrema</taxon>
    </lineage>
</organism>
<gene>
    <name evidence="1" type="ORF">BDV96DRAFT_77655</name>
</gene>
<name>A0A6A5Z7M4_9PLEO</name>
<evidence type="ECO:0000313" key="1">
    <source>
        <dbReference type="EMBL" id="KAF2115422.1"/>
    </source>
</evidence>
<protein>
    <submittedName>
        <fullName evidence="1">Uncharacterized protein</fullName>
    </submittedName>
</protein>
<dbReference type="Proteomes" id="UP000799770">
    <property type="component" value="Unassembled WGS sequence"/>
</dbReference>